<dbReference type="Proteomes" id="UP001596028">
    <property type="component" value="Unassembled WGS sequence"/>
</dbReference>
<protein>
    <submittedName>
        <fullName evidence="7">Sensor histidine kinase</fullName>
        <ecNumber evidence="7">2.7.13.3</ecNumber>
    </submittedName>
</protein>
<dbReference type="InterPro" id="IPR050640">
    <property type="entry name" value="Bact_2-comp_sensor_kinase"/>
</dbReference>
<evidence type="ECO:0000256" key="1">
    <source>
        <dbReference type="ARBA" id="ARBA00004651"/>
    </source>
</evidence>
<dbReference type="PANTHER" id="PTHR34220:SF7">
    <property type="entry name" value="SENSOR HISTIDINE KINASE YPDA"/>
    <property type="match status" value="1"/>
</dbReference>
<evidence type="ECO:0000256" key="2">
    <source>
        <dbReference type="ARBA" id="ARBA00022475"/>
    </source>
</evidence>
<proteinExistence type="predicted"/>
<dbReference type="Pfam" id="PF06580">
    <property type="entry name" value="His_kinase"/>
    <property type="match status" value="1"/>
</dbReference>
<comment type="caution">
    <text evidence="7">The sequence shown here is derived from an EMBL/GenBank/DDBJ whole genome shotgun (WGS) entry which is preliminary data.</text>
</comment>
<dbReference type="RefSeq" id="WP_378092171.1">
    <property type="nucleotide sequence ID" value="NZ_JBHSEP010000001.1"/>
</dbReference>
<dbReference type="PROSITE" id="PS50885">
    <property type="entry name" value="HAMP"/>
    <property type="match status" value="1"/>
</dbReference>
<evidence type="ECO:0000259" key="6">
    <source>
        <dbReference type="PROSITE" id="PS50885"/>
    </source>
</evidence>
<dbReference type="SUPFAM" id="SSF55874">
    <property type="entry name" value="ATPase domain of HSP90 chaperone/DNA topoisomerase II/histidine kinase"/>
    <property type="match status" value="1"/>
</dbReference>
<dbReference type="CDD" id="cd06225">
    <property type="entry name" value="HAMP"/>
    <property type="match status" value="1"/>
</dbReference>
<dbReference type="GO" id="GO:0004673">
    <property type="term" value="F:protein histidine kinase activity"/>
    <property type="evidence" value="ECO:0007669"/>
    <property type="project" value="UniProtKB-EC"/>
</dbReference>
<accession>A0ABV9F949</accession>
<dbReference type="InterPro" id="IPR003660">
    <property type="entry name" value="HAMP_dom"/>
</dbReference>
<evidence type="ECO:0000313" key="7">
    <source>
        <dbReference type="EMBL" id="MFC4597256.1"/>
    </source>
</evidence>
<reference evidence="8" key="1">
    <citation type="journal article" date="2019" name="Int. J. Syst. Evol. Microbiol.">
        <title>The Global Catalogue of Microorganisms (GCM) 10K type strain sequencing project: providing services to taxonomists for standard genome sequencing and annotation.</title>
        <authorList>
            <consortium name="The Broad Institute Genomics Platform"/>
            <consortium name="The Broad Institute Genome Sequencing Center for Infectious Disease"/>
            <person name="Wu L."/>
            <person name="Ma J."/>
        </authorList>
    </citation>
    <scope>NUCLEOTIDE SEQUENCE [LARGE SCALE GENOMIC DNA]</scope>
    <source>
        <strain evidence="8">CCUG 49571</strain>
    </source>
</reference>
<keyword evidence="3" id="KW-0597">Phosphoprotein</keyword>
<keyword evidence="4 7" id="KW-0808">Transferase</keyword>
<dbReference type="SMART" id="SM00304">
    <property type="entry name" value="HAMP"/>
    <property type="match status" value="1"/>
</dbReference>
<keyword evidence="7" id="KW-0418">Kinase</keyword>
<dbReference type="Gene3D" id="6.10.340.10">
    <property type="match status" value="1"/>
</dbReference>
<evidence type="ECO:0000256" key="3">
    <source>
        <dbReference type="ARBA" id="ARBA00022553"/>
    </source>
</evidence>
<keyword evidence="2" id="KW-1003">Cell membrane</keyword>
<dbReference type="InterPro" id="IPR010559">
    <property type="entry name" value="Sig_transdc_His_kin_internal"/>
</dbReference>
<dbReference type="EC" id="2.7.13.3" evidence="7"/>
<dbReference type="SUPFAM" id="SSF158472">
    <property type="entry name" value="HAMP domain-like"/>
    <property type="match status" value="1"/>
</dbReference>
<comment type="subcellular location">
    <subcellularLocation>
        <location evidence="1">Cell membrane</location>
        <topology evidence="1">Multi-pass membrane protein</topology>
    </subcellularLocation>
</comment>
<evidence type="ECO:0000256" key="5">
    <source>
        <dbReference type="ARBA" id="ARBA00023136"/>
    </source>
</evidence>
<sequence length="574" mass="66266">MKKSIFRKIVILIVLLLIPILALYSYSYLTSVNVVRKSVDELNWSRLSFFMSQLELYTDELSKSAVLVGRDPSVAEYIRDRDRTTRFEAFKKRSDVEKKLSLQIAVSGWVNQQTLYFPDFQEVISTDYSIPYDDIDKLSEQKAKVWTYRYDPNGSFFSKYYPSDTLGTNFLVEARLMELNLRNMLNRFNSVGQGGAFFYHRDQEPIVQDTANMVNVNVLLDFLRSEALEENGSEIVELGGRKYVINYMHSDSLEGWHLVNYFPLQEVVRPITESRNLFNTSIGLLLALSMLAAFLLYRNVQIPIRQLVNGVKKIGKGQYSTRLSARPDNDFHYLFVSFNQMAEDIQRLIETGYENKIRLREATLKQLQSQINPHFLYNCLFYIKNTAALGDKEAVVAMALNLGEYFRHTTRVSRPLTTVEEEIAMIRNYLVIQNLRIERFHYEIDIPDEMLALEIPRLIVQPVVENGLIHGIGRISGFGMLTLVGECTEEEYRIVVEDNGPGMTQEEMEKLQRQVGLSMDEDIGCGLWNVNQRLIHLYKSGSGIRFGRSDLGGLRVDIVWKRGTTEEEREESNV</sequence>
<keyword evidence="5" id="KW-0472">Membrane</keyword>
<keyword evidence="8" id="KW-1185">Reference proteome</keyword>
<evidence type="ECO:0000313" key="8">
    <source>
        <dbReference type="Proteomes" id="UP001596028"/>
    </source>
</evidence>
<dbReference type="Gene3D" id="3.30.565.10">
    <property type="entry name" value="Histidine kinase-like ATPase, C-terminal domain"/>
    <property type="match status" value="1"/>
</dbReference>
<evidence type="ECO:0000256" key="4">
    <source>
        <dbReference type="ARBA" id="ARBA00022679"/>
    </source>
</evidence>
<name>A0ABV9F949_9BACL</name>
<dbReference type="InterPro" id="IPR036890">
    <property type="entry name" value="HATPase_C_sf"/>
</dbReference>
<feature type="domain" description="HAMP" evidence="6">
    <location>
        <begin position="298"/>
        <end position="350"/>
    </location>
</feature>
<organism evidence="7 8">
    <name type="scientific">Cohnella hongkongensis</name>
    <dbReference type="NCBI Taxonomy" id="178337"/>
    <lineage>
        <taxon>Bacteria</taxon>
        <taxon>Bacillati</taxon>
        <taxon>Bacillota</taxon>
        <taxon>Bacilli</taxon>
        <taxon>Bacillales</taxon>
        <taxon>Paenibacillaceae</taxon>
        <taxon>Cohnella</taxon>
    </lineage>
</organism>
<dbReference type="PANTHER" id="PTHR34220">
    <property type="entry name" value="SENSOR HISTIDINE KINASE YPDA"/>
    <property type="match status" value="1"/>
</dbReference>
<gene>
    <name evidence="7" type="ORF">ACFO3S_03295</name>
</gene>
<dbReference type="EMBL" id="JBHSEP010000001">
    <property type="protein sequence ID" value="MFC4597256.1"/>
    <property type="molecule type" value="Genomic_DNA"/>
</dbReference>